<protein>
    <recommendedName>
        <fullName evidence="3">Secreted protein</fullName>
    </recommendedName>
</protein>
<organism evidence="2">
    <name type="scientific">Sesamum radiatum</name>
    <name type="common">Black benniseed</name>
    <dbReference type="NCBI Taxonomy" id="300843"/>
    <lineage>
        <taxon>Eukaryota</taxon>
        <taxon>Viridiplantae</taxon>
        <taxon>Streptophyta</taxon>
        <taxon>Embryophyta</taxon>
        <taxon>Tracheophyta</taxon>
        <taxon>Spermatophyta</taxon>
        <taxon>Magnoliopsida</taxon>
        <taxon>eudicotyledons</taxon>
        <taxon>Gunneridae</taxon>
        <taxon>Pentapetalae</taxon>
        <taxon>asterids</taxon>
        <taxon>lamiids</taxon>
        <taxon>Lamiales</taxon>
        <taxon>Pedaliaceae</taxon>
        <taxon>Sesamum</taxon>
    </lineage>
</organism>
<name>A0AAW2T165_SESRA</name>
<proteinExistence type="predicted"/>
<reference evidence="2" key="1">
    <citation type="submission" date="2020-06" db="EMBL/GenBank/DDBJ databases">
        <authorList>
            <person name="Li T."/>
            <person name="Hu X."/>
            <person name="Zhang T."/>
            <person name="Song X."/>
            <person name="Zhang H."/>
            <person name="Dai N."/>
            <person name="Sheng W."/>
            <person name="Hou X."/>
            <person name="Wei L."/>
        </authorList>
    </citation>
    <scope>NUCLEOTIDE SEQUENCE</scope>
    <source>
        <strain evidence="2">G02</strain>
        <tissue evidence="2">Leaf</tissue>
    </source>
</reference>
<feature type="region of interest" description="Disordered" evidence="1">
    <location>
        <begin position="19"/>
        <end position="41"/>
    </location>
</feature>
<feature type="region of interest" description="Disordered" evidence="1">
    <location>
        <begin position="46"/>
        <end position="65"/>
    </location>
</feature>
<dbReference type="AlphaFoldDB" id="A0AAW2T165"/>
<dbReference type="InterPro" id="IPR022251">
    <property type="entry name" value="DUF3774_wound-induced"/>
</dbReference>
<dbReference type="EMBL" id="JACGWJ010000009">
    <property type="protein sequence ID" value="KAL0398676.1"/>
    <property type="molecule type" value="Genomic_DNA"/>
</dbReference>
<accession>A0AAW2T165</accession>
<gene>
    <name evidence="2" type="ORF">Sradi_2210900</name>
</gene>
<reference evidence="2" key="2">
    <citation type="journal article" date="2024" name="Plant">
        <title>Genomic evolution and insights into agronomic trait innovations of Sesamum species.</title>
        <authorList>
            <person name="Miao H."/>
            <person name="Wang L."/>
            <person name="Qu L."/>
            <person name="Liu H."/>
            <person name="Sun Y."/>
            <person name="Le M."/>
            <person name="Wang Q."/>
            <person name="Wei S."/>
            <person name="Zheng Y."/>
            <person name="Lin W."/>
            <person name="Duan Y."/>
            <person name="Cao H."/>
            <person name="Xiong S."/>
            <person name="Wang X."/>
            <person name="Wei L."/>
            <person name="Li C."/>
            <person name="Ma Q."/>
            <person name="Ju M."/>
            <person name="Zhao R."/>
            <person name="Li G."/>
            <person name="Mu C."/>
            <person name="Tian Q."/>
            <person name="Mei H."/>
            <person name="Zhang T."/>
            <person name="Gao T."/>
            <person name="Zhang H."/>
        </authorList>
    </citation>
    <scope>NUCLEOTIDE SEQUENCE</scope>
    <source>
        <strain evidence="2">G02</strain>
    </source>
</reference>
<evidence type="ECO:0000313" key="2">
    <source>
        <dbReference type="EMBL" id="KAL0398676.1"/>
    </source>
</evidence>
<sequence length="80" mass="8928">MDHLSRFCLAAAVAMAEGQTAGGRTAKSDSGFRTSCSAPPANNVFEDRGTYFSNNEEDNRRNETDESLRQIMYLNCWTQN</sequence>
<dbReference type="Pfam" id="PF12609">
    <property type="entry name" value="DUF3774"/>
    <property type="match status" value="1"/>
</dbReference>
<evidence type="ECO:0008006" key="3">
    <source>
        <dbReference type="Google" id="ProtNLM"/>
    </source>
</evidence>
<evidence type="ECO:0000256" key="1">
    <source>
        <dbReference type="SAM" id="MobiDB-lite"/>
    </source>
</evidence>
<comment type="caution">
    <text evidence="2">The sequence shown here is derived from an EMBL/GenBank/DDBJ whole genome shotgun (WGS) entry which is preliminary data.</text>
</comment>